<name>A0A0C3D7K1_9AGAM</name>
<sequence>MEEQWSKVAAAHHIIYQEHYVVNMPQVEALLRDESLVPTKNAFSEKLSAFDFNFFMMLVVDLLHKFELSVWKAIFIHLLCILDSLPGDVLSELDHQ</sequence>
<dbReference type="AlphaFoldDB" id="A0A0C3D7K1"/>
<keyword evidence="2" id="KW-1185">Reference proteome</keyword>
<gene>
    <name evidence="1" type="ORF">SCLCIDRAFT_142036</name>
</gene>
<dbReference type="STRING" id="1036808.A0A0C3D7K1"/>
<proteinExistence type="predicted"/>
<dbReference type="EMBL" id="KN822227">
    <property type="protein sequence ID" value="KIM52056.1"/>
    <property type="molecule type" value="Genomic_DNA"/>
</dbReference>
<reference evidence="1 2" key="1">
    <citation type="submission" date="2014-04" db="EMBL/GenBank/DDBJ databases">
        <authorList>
            <consortium name="DOE Joint Genome Institute"/>
            <person name="Kuo A."/>
            <person name="Kohler A."/>
            <person name="Nagy L.G."/>
            <person name="Floudas D."/>
            <person name="Copeland A."/>
            <person name="Barry K.W."/>
            <person name="Cichocki N."/>
            <person name="Veneault-Fourrey C."/>
            <person name="LaButti K."/>
            <person name="Lindquist E.A."/>
            <person name="Lipzen A."/>
            <person name="Lundell T."/>
            <person name="Morin E."/>
            <person name="Murat C."/>
            <person name="Sun H."/>
            <person name="Tunlid A."/>
            <person name="Henrissat B."/>
            <person name="Grigoriev I.V."/>
            <person name="Hibbett D.S."/>
            <person name="Martin F."/>
            <person name="Nordberg H.P."/>
            <person name="Cantor M.N."/>
            <person name="Hua S.X."/>
        </authorList>
    </citation>
    <scope>NUCLEOTIDE SEQUENCE [LARGE SCALE GENOMIC DNA]</scope>
    <source>
        <strain evidence="1 2">Foug A</strain>
    </source>
</reference>
<evidence type="ECO:0000313" key="2">
    <source>
        <dbReference type="Proteomes" id="UP000053989"/>
    </source>
</evidence>
<organism evidence="1 2">
    <name type="scientific">Scleroderma citrinum Foug A</name>
    <dbReference type="NCBI Taxonomy" id="1036808"/>
    <lineage>
        <taxon>Eukaryota</taxon>
        <taxon>Fungi</taxon>
        <taxon>Dikarya</taxon>
        <taxon>Basidiomycota</taxon>
        <taxon>Agaricomycotina</taxon>
        <taxon>Agaricomycetes</taxon>
        <taxon>Agaricomycetidae</taxon>
        <taxon>Boletales</taxon>
        <taxon>Sclerodermatineae</taxon>
        <taxon>Sclerodermataceae</taxon>
        <taxon>Scleroderma</taxon>
    </lineage>
</organism>
<dbReference type="HOGENOM" id="CLU_190136_0_0_1"/>
<accession>A0A0C3D7K1</accession>
<dbReference type="OrthoDB" id="3269417at2759"/>
<dbReference type="InParanoid" id="A0A0C3D7K1"/>
<reference evidence="2" key="2">
    <citation type="submission" date="2015-01" db="EMBL/GenBank/DDBJ databases">
        <title>Evolutionary Origins and Diversification of the Mycorrhizal Mutualists.</title>
        <authorList>
            <consortium name="DOE Joint Genome Institute"/>
            <consortium name="Mycorrhizal Genomics Consortium"/>
            <person name="Kohler A."/>
            <person name="Kuo A."/>
            <person name="Nagy L.G."/>
            <person name="Floudas D."/>
            <person name="Copeland A."/>
            <person name="Barry K.W."/>
            <person name="Cichocki N."/>
            <person name="Veneault-Fourrey C."/>
            <person name="LaButti K."/>
            <person name="Lindquist E.A."/>
            <person name="Lipzen A."/>
            <person name="Lundell T."/>
            <person name="Morin E."/>
            <person name="Murat C."/>
            <person name="Riley R."/>
            <person name="Ohm R."/>
            <person name="Sun H."/>
            <person name="Tunlid A."/>
            <person name="Henrissat B."/>
            <person name="Grigoriev I.V."/>
            <person name="Hibbett D.S."/>
            <person name="Martin F."/>
        </authorList>
    </citation>
    <scope>NUCLEOTIDE SEQUENCE [LARGE SCALE GENOMIC DNA]</scope>
    <source>
        <strain evidence="2">Foug A</strain>
    </source>
</reference>
<evidence type="ECO:0000313" key="1">
    <source>
        <dbReference type="EMBL" id="KIM52056.1"/>
    </source>
</evidence>
<dbReference type="Proteomes" id="UP000053989">
    <property type="component" value="Unassembled WGS sequence"/>
</dbReference>
<protein>
    <submittedName>
        <fullName evidence="1">Uncharacterized protein</fullName>
    </submittedName>
</protein>